<dbReference type="GO" id="GO:0005829">
    <property type="term" value="C:cytosol"/>
    <property type="evidence" value="ECO:0007669"/>
    <property type="project" value="TreeGrafter"/>
</dbReference>
<evidence type="ECO:0000256" key="6">
    <source>
        <dbReference type="HAMAP-Rule" id="MF_00074"/>
    </source>
</evidence>
<comment type="caution">
    <text evidence="6">Lacks conserved residue(s) required for the propagation of feature annotation.</text>
</comment>
<dbReference type="Pfam" id="PF02527">
    <property type="entry name" value="GidB"/>
    <property type="match status" value="1"/>
</dbReference>
<evidence type="ECO:0000256" key="3">
    <source>
        <dbReference type="ARBA" id="ARBA00022603"/>
    </source>
</evidence>
<gene>
    <name evidence="6 7" type="primary">rsmG</name>
    <name evidence="7" type="ORF">CE91St55_41440</name>
</gene>
<dbReference type="EC" id="2.1.1.-" evidence="6"/>
<dbReference type="AlphaFoldDB" id="A0A174SVR8"/>
<evidence type="ECO:0000313" key="8">
    <source>
        <dbReference type="Proteomes" id="UP001055091"/>
    </source>
</evidence>
<dbReference type="InterPro" id="IPR003682">
    <property type="entry name" value="rRNA_ssu_MeTfrase_G"/>
</dbReference>
<feature type="binding site" evidence="6">
    <location>
        <position position="152"/>
    </location>
    <ligand>
        <name>S-adenosyl-L-methionine</name>
        <dbReference type="ChEBI" id="CHEBI:59789"/>
    </ligand>
</feature>
<evidence type="ECO:0000256" key="1">
    <source>
        <dbReference type="ARBA" id="ARBA00022490"/>
    </source>
</evidence>
<evidence type="ECO:0000256" key="4">
    <source>
        <dbReference type="ARBA" id="ARBA00022679"/>
    </source>
</evidence>
<comment type="caution">
    <text evidence="7">The sequence shown here is derived from an EMBL/GenBank/DDBJ whole genome shotgun (WGS) entry which is preliminary data.</text>
</comment>
<comment type="subcellular location">
    <subcellularLocation>
        <location evidence="6">Cytoplasm</location>
    </subcellularLocation>
</comment>
<keyword evidence="5 6" id="KW-0949">S-adenosyl-L-methionine</keyword>
<dbReference type="GeneID" id="93153055"/>
<dbReference type="NCBIfam" id="TIGR00138">
    <property type="entry name" value="rsmG_gidB"/>
    <property type="match status" value="1"/>
</dbReference>
<name>A0A174SVR8_9FIRM</name>
<dbReference type="InterPro" id="IPR029063">
    <property type="entry name" value="SAM-dependent_MTases_sf"/>
</dbReference>
<dbReference type="Proteomes" id="UP001055091">
    <property type="component" value="Unassembled WGS sequence"/>
</dbReference>
<evidence type="ECO:0000256" key="5">
    <source>
        <dbReference type="ARBA" id="ARBA00022691"/>
    </source>
</evidence>
<dbReference type="CDD" id="cd02440">
    <property type="entry name" value="AdoMet_MTases"/>
    <property type="match status" value="1"/>
</dbReference>
<dbReference type="PIRSF" id="PIRSF003078">
    <property type="entry name" value="GidB"/>
    <property type="match status" value="1"/>
</dbReference>
<dbReference type="FunFam" id="3.40.50.150:FF:000041">
    <property type="entry name" value="Ribosomal RNA small subunit methyltransferase G"/>
    <property type="match status" value="1"/>
</dbReference>
<dbReference type="HAMAP" id="MF_00074">
    <property type="entry name" value="16SrRNA_methyltr_G"/>
    <property type="match status" value="1"/>
</dbReference>
<evidence type="ECO:0000256" key="2">
    <source>
        <dbReference type="ARBA" id="ARBA00022552"/>
    </source>
</evidence>
<sequence>MTAEFKDRLSRELNQFSIILENSQINQFYQYYELLDEWNKVMNLTAITDQKEVITKHFVDSLALVKAMGEISTKEYKIIDIGTGAGFPGIPLKIAFPQLKITLMDSLNKRIKFLNEVIEQLGLKEITAVHSRAEDLGRDKDYREQYDLSVSRAVANLSTLSEYCMPFVKPGGFFISYKSGKIEEELSSAKHAIFLLGGKVNGIESFTLDGAEAERTLIKIEKVSEISKKYPRKAGVPGKEPLK</sequence>
<feature type="binding site" evidence="6">
    <location>
        <position position="82"/>
    </location>
    <ligand>
        <name>S-adenosyl-L-methionine</name>
        <dbReference type="ChEBI" id="CHEBI:59789"/>
    </ligand>
</feature>
<comment type="similarity">
    <text evidence="6">Belongs to the methyltransferase superfamily. RNA methyltransferase RsmG family.</text>
</comment>
<keyword evidence="3 6" id="KW-0489">Methyltransferase</keyword>
<feature type="binding site" evidence="6">
    <location>
        <position position="87"/>
    </location>
    <ligand>
        <name>S-adenosyl-L-methionine</name>
        <dbReference type="ChEBI" id="CHEBI:59789"/>
    </ligand>
</feature>
<dbReference type="PANTHER" id="PTHR31760:SF0">
    <property type="entry name" value="S-ADENOSYL-L-METHIONINE-DEPENDENT METHYLTRANSFERASES SUPERFAMILY PROTEIN"/>
    <property type="match status" value="1"/>
</dbReference>
<dbReference type="Gene3D" id="3.40.50.150">
    <property type="entry name" value="Vaccinia Virus protein VP39"/>
    <property type="match status" value="1"/>
</dbReference>
<keyword evidence="1 6" id="KW-0963">Cytoplasm</keyword>
<evidence type="ECO:0000313" key="7">
    <source>
        <dbReference type="EMBL" id="GKH02163.1"/>
    </source>
</evidence>
<dbReference type="SUPFAM" id="SSF53335">
    <property type="entry name" value="S-adenosyl-L-methionine-dependent methyltransferases"/>
    <property type="match status" value="1"/>
</dbReference>
<reference evidence="7" key="1">
    <citation type="submission" date="2022-01" db="EMBL/GenBank/DDBJ databases">
        <title>Novel bile acid biosynthetic pathways are enriched in the microbiome of centenarians.</title>
        <authorList>
            <person name="Sato Y."/>
            <person name="Atarashi K."/>
            <person name="Plichta R.D."/>
            <person name="Arai Y."/>
            <person name="Sasajima S."/>
            <person name="Kearney M.S."/>
            <person name="Suda W."/>
            <person name="Takeshita K."/>
            <person name="Sasaki T."/>
            <person name="Okamoto S."/>
            <person name="Skelly N.A."/>
            <person name="Okamura Y."/>
            <person name="Vlamakis H."/>
            <person name="Li Y."/>
            <person name="Tanoue T."/>
            <person name="Takei H."/>
            <person name="Nittono H."/>
            <person name="Narushima S."/>
            <person name="Irie J."/>
            <person name="Itoh H."/>
            <person name="Moriya K."/>
            <person name="Sugiura Y."/>
            <person name="Suematsu M."/>
            <person name="Moritoki N."/>
            <person name="Shibata S."/>
            <person name="Littman R.D."/>
            <person name="Fischbach A.M."/>
            <person name="Uwamino Y."/>
            <person name="Inoue T."/>
            <person name="Honda A."/>
            <person name="Hattori M."/>
            <person name="Murai T."/>
            <person name="Xavier J.R."/>
            <person name="Hirose N."/>
            <person name="Honda K."/>
        </authorList>
    </citation>
    <scope>NUCLEOTIDE SEQUENCE</scope>
    <source>
        <strain evidence="7">CE91-St55</strain>
    </source>
</reference>
<accession>A0A174SVR8</accession>
<proteinExistence type="inferred from homology"/>
<organism evidence="7 8">
    <name type="scientific">Hungatella hathewayi</name>
    <dbReference type="NCBI Taxonomy" id="154046"/>
    <lineage>
        <taxon>Bacteria</taxon>
        <taxon>Bacillati</taxon>
        <taxon>Bacillota</taxon>
        <taxon>Clostridia</taxon>
        <taxon>Lachnospirales</taxon>
        <taxon>Lachnospiraceae</taxon>
        <taxon>Hungatella</taxon>
    </lineage>
</organism>
<dbReference type="RefSeq" id="WP_006772631.1">
    <property type="nucleotide sequence ID" value="NZ_BQNJ01000001.1"/>
</dbReference>
<dbReference type="GO" id="GO:0070043">
    <property type="term" value="F:rRNA (guanine-N7-)-methyltransferase activity"/>
    <property type="evidence" value="ECO:0007669"/>
    <property type="project" value="UniProtKB-UniRule"/>
</dbReference>
<dbReference type="PANTHER" id="PTHR31760">
    <property type="entry name" value="S-ADENOSYL-L-METHIONINE-DEPENDENT METHYLTRANSFERASES SUPERFAMILY PROTEIN"/>
    <property type="match status" value="1"/>
</dbReference>
<keyword evidence="4 6" id="KW-0808">Transferase</keyword>
<keyword evidence="2 6" id="KW-0698">rRNA processing</keyword>
<comment type="function">
    <text evidence="6">Specifically methylates the N7 position of a guanine in 16S rRNA.</text>
</comment>
<dbReference type="EMBL" id="BQNJ01000001">
    <property type="protein sequence ID" value="GKH02163.1"/>
    <property type="molecule type" value="Genomic_DNA"/>
</dbReference>
<protein>
    <recommendedName>
        <fullName evidence="6">Ribosomal RNA small subunit methyltransferase G</fullName>
        <ecNumber evidence="6">2.1.1.-</ecNumber>
    </recommendedName>
    <alternativeName>
        <fullName evidence="6">16S rRNA 7-methylguanosine methyltransferase</fullName>
        <shortName evidence="6">16S rRNA m7G methyltransferase</shortName>
    </alternativeName>
</protein>
<feature type="binding site" evidence="6">
    <location>
        <begin position="133"/>
        <end position="134"/>
    </location>
    <ligand>
        <name>S-adenosyl-L-methionine</name>
        <dbReference type="ChEBI" id="CHEBI:59789"/>
    </ligand>
</feature>